<dbReference type="GO" id="GO:0070403">
    <property type="term" value="F:NAD+ binding"/>
    <property type="evidence" value="ECO:0007669"/>
    <property type="project" value="InterPro"/>
</dbReference>
<dbReference type="GO" id="GO:0006635">
    <property type="term" value="P:fatty acid beta-oxidation"/>
    <property type="evidence" value="ECO:0007669"/>
    <property type="project" value="UniProtKB-UniPathway"/>
</dbReference>
<evidence type="ECO:0000256" key="14">
    <source>
        <dbReference type="SAM" id="MobiDB-lite"/>
    </source>
</evidence>
<dbReference type="InterPro" id="IPR006108">
    <property type="entry name" value="3HC_DH_C"/>
</dbReference>
<dbReference type="PANTHER" id="PTHR43612:SF3">
    <property type="entry name" value="TRIFUNCTIONAL ENZYME SUBUNIT ALPHA, MITOCHONDRIAL"/>
    <property type="match status" value="1"/>
</dbReference>
<keyword evidence="8" id="KW-0520">NAD</keyword>
<evidence type="ECO:0000256" key="11">
    <source>
        <dbReference type="ARBA" id="ARBA00023268"/>
    </source>
</evidence>
<evidence type="ECO:0000256" key="7">
    <source>
        <dbReference type="ARBA" id="ARBA00023002"/>
    </source>
</evidence>
<evidence type="ECO:0000256" key="12">
    <source>
        <dbReference type="ARBA" id="ARBA00049556"/>
    </source>
</evidence>
<comment type="similarity">
    <text evidence="13">Belongs to the enoyl-CoA hydratase/isomerase family.</text>
</comment>
<gene>
    <name evidence="17" type="ORF">A9D14_17085</name>
</gene>
<dbReference type="EC" id="4.2.1.17" evidence="4"/>
<dbReference type="CDD" id="cd06558">
    <property type="entry name" value="crotonase-like"/>
    <property type="match status" value="1"/>
</dbReference>
<dbReference type="SUPFAM" id="SSF52096">
    <property type="entry name" value="ClpP/crotonase"/>
    <property type="match status" value="1"/>
</dbReference>
<dbReference type="Proteomes" id="UP000195807">
    <property type="component" value="Plasmid pCME4A9I"/>
</dbReference>
<evidence type="ECO:0000256" key="6">
    <source>
        <dbReference type="ARBA" id="ARBA00022963"/>
    </source>
</evidence>
<evidence type="ECO:0000256" key="5">
    <source>
        <dbReference type="ARBA" id="ARBA00022832"/>
    </source>
</evidence>
<comment type="pathway">
    <text evidence="1">Lipid metabolism; fatty acid beta-oxidation.</text>
</comment>
<dbReference type="Gene3D" id="1.10.1040.10">
    <property type="entry name" value="N-(1-d-carboxylethyl)-l-norvaline Dehydrogenase, domain 2"/>
    <property type="match status" value="2"/>
</dbReference>
<accession>A0A1Z1FGT8</accession>
<dbReference type="RefSeq" id="WP_066850545.1">
    <property type="nucleotide sequence ID" value="NZ_CP019603.1"/>
</dbReference>
<dbReference type="InterPro" id="IPR050136">
    <property type="entry name" value="FA_oxidation_alpha_subunit"/>
</dbReference>
<sequence>MGDKTMTSAKDYLSPKPLTGTEGTRGTHWLTHEEGQRIWLILDKQDASTNTLDEAVLRELDGLLDEVEKGDWKAVVFRSAKRSGFAAGADLKQFQGIETESEIRARIDEANAVIDRIAALKPTTIAAVHGACVGGGLELALACDFIVAREDASLGFPEVLVGLHPGLGGTARFTHRISPLEAMKLMLTGRTVDARKAKKLGFVDAVVAERNIANAVDTAVDGRLERRGGGAAVTAMNFYPARRAMAAQMRKQTEDKAPSEHYDAPYALIELWEKHGGSLHDMLEAEHASFARLLPTETTQNLIRVFFLRQRPQQNGKGDSGITRVHVVGAGTMGAEIGAWCALKGIDVTIQDPSREALGKAVAKAFKLFDRKLHGAELLRAKDRFTPDLHGEGARHAGLIIEAAPEKPELKATIYARIEEKAKPDAVIATNTSSLNLNDLAKHLKKPERFVGIHFFNPVSKLDLVEVVRHDGSASQAFETAQQFVGDIGKLPLPVTASPGFLVNRALMPYLGEALLMIDEGIQCERIDETAEEFGMPMGPVELADQVGLDICLAVADSLARDLDRPMPEVPAWLRDKVERGELGKKSGKGLYEYDSDGEPQKDRVDGPVTPQLGERLILPMLDAVAFAIDEGVVEDADSADAAMIFGTGFAPFLGGPMHYAKSRGFGNIANTLDRLESEHGPRFRPSAWWRKARD</sequence>
<reference evidence="17 18" key="1">
    <citation type="submission" date="2017-01" db="EMBL/GenBank/DDBJ databases">
        <title>Complete genome sequence of esterase-producing bacterium Croceicoccus marinus E4A9.</title>
        <authorList>
            <person name="Wu Y.-H."/>
            <person name="Cheng H."/>
            <person name="Xu L."/>
            <person name="Huo Y.-Y."/>
            <person name="Wang C.-S."/>
            <person name="Xu X.-W."/>
        </authorList>
    </citation>
    <scope>NUCLEOTIDE SEQUENCE [LARGE SCALE GENOMIC DNA]</scope>
    <source>
        <strain evidence="17 18">E4A9</strain>
        <plasmid evidence="18">Plasmid pcme4a9i</plasmid>
    </source>
</reference>
<dbReference type="PROSITE" id="PS00166">
    <property type="entry name" value="ENOYL_COA_HYDRATASE"/>
    <property type="match status" value="1"/>
</dbReference>
<evidence type="ECO:0000259" key="15">
    <source>
        <dbReference type="Pfam" id="PF00725"/>
    </source>
</evidence>
<evidence type="ECO:0000313" key="18">
    <source>
        <dbReference type="Proteomes" id="UP000195807"/>
    </source>
</evidence>
<evidence type="ECO:0000313" key="17">
    <source>
        <dbReference type="EMBL" id="ARU18019.1"/>
    </source>
</evidence>
<comment type="catalytic activity">
    <reaction evidence="12">
        <text>a (3S)-3-hydroxyacyl-CoA + NAD(+) = a 3-oxoacyl-CoA + NADH + H(+)</text>
        <dbReference type="Rhea" id="RHEA:22432"/>
        <dbReference type="ChEBI" id="CHEBI:15378"/>
        <dbReference type="ChEBI" id="CHEBI:57318"/>
        <dbReference type="ChEBI" id="CHEBI:57540"/>
        <dbReference type="ChEBI" id="CHEBI:57945"/>
        <dbReference type="ChEBI" id="CHEBI:90726"/>
        <dbReference type="EC" id="1.1.1.35"/>
    </reaction>
</comment>
<protein>
    <recommendedName>
        <fullName evidence="4">enoyl-CoA hydratase</fullName>
        <ecNumber evidence="4">4.2.1.17</ecNumber>
    </recommendedName>
</protein>
<dbReference type="InterPro" id="IPR006176">
    <property type="entry name" value="3-OHacyl-CoA_DH_NAD-bd"/>
</dbReference>
<dbReference type="SUPFAM" id="SSF48179">
    <property type="entry name" value="6-phosphogluconate dehydrogenase C-terminal domain-like"/>
    <property type="match status" value="2"/>
</dbReference>
<dbReference type="SUPFAM" id="SSF51735">
    <property type="entry name" value="NAD(P)-binding Rossmann-fold domains"/>
    <property type="match status" value="1"/>
</dbReference>
<dbReference type="KEGG" id="cman:A9D14_17085"/>
<dbReference type="Pfam" id="PF00378">
    <property type="entry name" value="ECH_1"/>
    <property type="match status" value="1"/>
</dbReference>
<dbReference type="OrthoDB" id="9771883at2"/>
<name>A0A1Z1FGT8_9SPHN</name>
<dbReference type="AlphaFoldDB" id="A0A1Z1FGT8"/>
<dbReference type="InterPro" id="IPR008927">
    <property type="entry name" value="6-PGluconate_DH-like_C_sf"/>
</dbReference>
<dbReference type="InterPro" id="IPR001753">
    <property type="entry name" value="Enoyl-CoA_hydra/iso"/>
</dbReference>
<dbReference type="InterPro" id="IPR036291">
    <property type="entry name" value="NAD(P)-bd_dom_sf"/>
</dbReference>
<dbReference type="PANTHER" id="PTHR43612">
    <property type="entry name" value="TRIFUNCTIONAL ENZYME SUBUNIT ALPHA"/>
    <property type="match status" value="1"/>
</dbReference>
<comment type="similarity">
    <text evidence="3">In the N-terminal section; belongs to the enoyl-CoA hydratase/isomerase family.</text>
</comment>
<dbReference type="Pfam" id="PF00725">
    <property type="entry name" value="3HCDH"/>
    <property type="match status" value="1"/>
</dbReference>
<feature type="region of interest" description="Disordered" evidence="14">
    <location>
        <begin position="1"/>
        <end position="27"/>
    </location>
</feature>
<keyword evidence="5" id="KW-0276">Fatty acid metabolism</keyword>
<dbReference type="Gene3D" id="3.40.50.720">
    <property type="entry name" value="NAD(P)-binding Rossmann-like Domain"/>
    <property type="match status" value="1"/>
</dbReference>
<evidence type="ECO:0000259" key="16">
    <source>
        <dbReference type="Pfam" id="PF02737"/>
    </source>
</evidence>
<evidence type="ECO:0000256" key="10">
    <source>
        <dbReference type="ARBA" id="ARBA00023239"/>
    </source>
</evidence>
<keyword evidence="18" id="KW-1185">Reference proteome</keyword>
<keyword evidence="6" id="KW-0442">Lipid degradation</keyword>
<dbReference type="UniPathway" id="UPA00659"/>
<dbReference type="GO" id="GO:0016509">
    <property type="term" value="F:long-chain (3S)-3-hydroxyacyl-CoA dehydrogenase (NAD+) activity"/>
    <property type="evidence" value="ECO:0007669"/>
    <property type="project" value="TreeGrafter"/>
</dbReference>
<evidence type="ECO:0000256" key="1">
    <source>
        <dbReference type="ARBA" id="ARBA00005005"/>
    </source>
</evidence>
<dbReference type="Pfam" id="PF02737">
    <property type="entry name" value="3HCDH_N"/>
    <property type="match status" value="1"/>
</dbReference>
<evidence type="ECO:0000256" key="3">
    <source>
        <dbReference type="ARBA" id="ARBA00008750"/>
    </source>
</evidence>
<geneLocation type="plasmid" evidence="18">
    <name>pcme4a9i</name>
</geneLocation>
<dbReference type="Gene3D" id="3.90.226.10">
    <property type="entry name" value="2-enoyl-CoA Hydratase, Chain A, domain 1"/>
    <property type="match status" value="1"/>
</dbReference>
<feature type="domain" description="3-hydroxyacyl-CoA dehydrogenase C-terminal" evidence="15">
    <location>
        <begin position="500"/>
        <end position="594"/>
    </location>
</feature>
<dbReference type="InterPro" id="IPR018376">
    <property type="entry name" value="Enoyl-CoA_hyd/isom_CS"/>
</dbReference>
<evidence type="ECO:0000256" key="13">
    <source>
        <dbReference type="RuleBase" id="RU003707"/>
    </source>
</evidence>
<evidence type="ECO:0000256" key="4">
    <source>
        <dbReference type="ARBA" id="ARBA00012076"/>
    </source>
</evidence>
<feature type="domain" description="3-hydroxyacyl-CoA dehydrogenase NAD binding" evidence="16">
    <location>
        <begin position="325"/>
        <end position="495"/>
    </location>
</feature>
<dbReference type="GO" id="GO:0004300">
    <property type="term" value="F:enoyl-CoA hydratase activity"/>
    <property type="evidence" value="ECO:0007669"/>
    <property type="project" value="UniProtKB-EC"/>
</dbReference>
<keyword evidence="17" id="KW-0614">Plasmid</keyword>
<dbReference type="InterPro" id="IPR029045">
    <property type="entry name" value="ClpP/crotonase-like_dom_sf"/>
</dbReference>
<comment type="similarity">
    <text evidence="2">In the central section; belongs to the 3-hydroxyacyl-CoA dehydrogenase family.</text>
</comment>
<evidence type="ECO:0000256" key="8">
    <source>
        <dbReference type="ARBA" id="ARBA00023027"/>
    </source>
</evidence>
<dbReference type="InterPro" id="IPR013328">
    <property type="entry name" value="6PGD_dom2"/>
</dbReference>
<keyword evidence="9" id="KW-0443">Lipid metabolism</keyword>
<evidence type="ECO:0000256" key="2">
    <source>
        <dbReference type="ARBA" id="ARBA00007005"/>
    </source>
</evidence>
<proteinExistence type="inferred from homology"/>
<dbReference type="EMBL" id="CP019603">
    <property type="protein sequence ID" value="ARU18019.1"/>
    <property type="molecule type" value="Genomic_DNA"/>
</dbReference>
<feature type="region of interest" description="Disordered" evidence="14">
    <location>
        <begin position="588"/>
        <end position="607"/>
    </location>
</feature>
<dbReference type="STRING" id="450378.GCA_001661675_03435"/>
<organism evidence="17 18">
    <name type="scientific">Croceicoccus marinus</name>
    <dbReference type="NCBI Taxonomy" id="450378"/>
    <lineage>
        <taxon>Bacteria</taxon>
        <taxon>Pseudomonadati</taxon>
        <taxon>Pseudomonadota</taxon>
        <taxon>Alphaproteobacteria</taxon>
        <taxon>Sphingomonadales</taxon>
        <taxon>Erythrobacteraceae</taxon>
        <taxon>Croceicoccus</taxon>
    </lineage>
</organism>
<keyword evidence="11" id="KW-0511">Multifunctional enzyme</keyword>
<keyword evidence="10" id="KW-0456">Lyase</keyword>
<keyword evidence="7" id="KW-0560">Oxidoreductase</keyword>
<evidence type="ECO:0000256" key="9">
    <source>
        <dbReference type="ARBA" id="ARBA00023098"/>
    </source>
</evidence>